<evidence type="ECO:0000256" key="4">
    <source>
        <dbReference type="ARBA" id="ARBA00022989"/>
    </source>
</evidence>
<dbReference type="VEuPathDB" id="FungiDB:SPRG_16257"/>
<evidence type="ECO:0000256" key="3">
    <source>
        <dbReference type="ARBA" id="ARBA00022692"/>
    </source>
</evidence>
<protein>
    <recommendedName>
        <fullName evidence="9">Bax inhibitor 1</fullName>
    </recommendedName>
</protein>
<evidence type="ECO:0000256" key="2">
    <source>
        <dbReference type="ARBA" id="ARBA00010350"/>
    </source>
</evidence>
<dbReference type="GO" id="GO:0016020">
    <property type="term" value="C:membrane"/>
    <property type="evidence" value="ECO:0007669"/>
    <property type="project" value="UniProtKB-SubCell"/>
</dbReference>
<feature type="transmembrane region" description="Helical" evidence="6">
    <location>
        <begin position="207"/>
        <end position="226"/>
    </location>
</feature>
<evidence type="ECO:0000256" key="1">
    <source>
        <dbReference type="ARBA" id="ARBA00004141"/>
    </source>
</evidence>
<feature type="transmembrane region" description="Helical" evidence="6">
    <location>
        <begin position="88"/>
        <end position="107"/>
    </location>
</feature>
<dbReference type="KEGG" id="spar:SPRG_16257"/>
<comment type="similarity">
    <text evidence="2 6">Belongs to the BI1 family.</text>
</comment>
<feature type="transmembrane region" description="Helical" evidence="6">
    <location>
        <begin position="113"/>
        <end position="134"/>
    </location>
</feature>
<keyword evidence="5 6" id="KW-0472">Membrane</keyword>
<keyword evidence="3 6" id="KW-0812">Transmembrane</keyword>
<sequence length="240" mass="26585">MDPSSFFTRSAWNMEALFKANDISVPVQQHLVRVYTALAATLLAAAVGVGLDMAYDLAGITTVCASVGFIFGLFFVEKHLVMKRLGMLMAIATCTGINIGPLVATALNVDPAIVVTACLATTVIFLCFTGSALIEKRRSYMYIMSFISSATMVMSLISLVNLFSRSIALYNAHLYMGLLVFCAYVLFDTQMIIEKATMGDMDFVLHALDLFLDFVNIFVRLVVILLRNKEQKDKKRESRR</sequence>
<dbReference type="OrthoDB" id="1277691at2759"/>
<dbReference type="RefSeq" id="XP_012210905.1">
    <property type="nucleotide sequence ID" value="XM_012355515.1"/>
</dbReference>
<evidence type="ECO:0000256" key="5">
    <source>
        <dbReference type="ARBA" id="ARBA00023136"/>
    </source>
</evidence>
<proteinExistence type="inferred from homology"/>
<feature type="transmembrane region" description="Helical" evidence="6">
    <location>
        <begin position="57"/>
        <end position="76"/>
    </location>
</feature>
<gene>
    <name evidence="7" type="ORF">SPRG_16257</name>
</gene>
<feature type="transmembrane region" description="Helical" evidence="6">
    <location>
        <begin position="169"/>
        <end position="187"/>
    </location>
</feature>
<dbReference type="Pfam" id="PF01027">
    <property type="entry name" value="Bax1-I"/>
    <property type="match status" value="1"/>
</dbReference>
<evidence type="ECO:0000313" key="8">
    <source>
        <dbReference type="Proteomes" id="UP000030745"/>
    </source>
</evidence>
<dbReference type="AlphaFoldDB" id="A0A067BJN2"/>
<dbReference type="STRING" id="695850.A0A067BJN2"/>
<dbReference type="GeneID" id="24137896"/>
<dbReference type="PANTHER" id="PTHR23291">
    <property type="entry name" value="BAX INHIBITOR-RELATED"/>
    <property type="match status" value="1"/>
</dbReference>
<feature type="transmembrane region" description="Helical" evidence="6">
    <location>
        <begin position="32"/>
        <end position="51"/>
    </location>
</feature>
<organism evidence="7 8">
    <name type="scientific">Saprolegnia parasitica (strain CBS 223.65)</name>
    <dbReference type="NCBI Taxonomy" id="695850"/>
    <lineage>
        <taxon>Eukaryota</taxon>
        <taxon>Sar</taxon>
        <taxon>Stramenopiles</taxon>
        <taxon>Oomycota</taxon>
        <taxon>Saprolegniomycetes</taxon>
        <taxon>Saprolegniales</taxon>
        <taxon>Saprolegniaceae</taxon>
        <taxon>Saprolegnia</taxon>
    </lineage>
</organism>
<dbReference type="EMBL" id="KK583444">
    <property type="protein sequence ID" value="KDO18383.1"/>
    <property type="molecule type" value="Genomic_DNA"/>
</dbReference>
<dbReference type="InterPro" id="IPR006214">
    <property type="entry name" value="Bax_inhibitor_1-related"/>
</dbReference>
<dbReference type="PANTHER" id="PTHR23291:SF32">
    <property type="entry name" value="BAX INHIBITOR 1"/>
    <property type="match status" value="1"/>
</dbReference>
<accession>A0A067BJN2</accession>
<dbReference type="Proteomes" id="UP000030745">
    <property type="component" value="Unassembled WGS sequence"/>
</dbReference>
<keyword evidence="8" id="KW-1185">Reference proteome</keyword>
<keyword evidence="4 6" id="KW-1133">Transmembrane helix</keyword>
<evidence type="ECO:0000313" key="7">
    <source>
        <dbReference type="EMBL" id="KDO18383.1"/>
    </source>
</evidence>
<reference evidence="7 8" key="1">
    <citation type="journal article" date="2013" name="PLoS Genet.">
        <title>Distinctive expansion of potential virulence genes in the genome of the oomycete fish pathogen Saprolegnia parasitica.</title>
        <authorList>
            <person name="Jiang R.H."/>
            <person name="de Bruijn I."/>
            <person name="Haas B.J."/>
            <person name="Belmonte R."/>
            <person name="Lobach L."/>
            <person name="Christie J."/>
            <person name="van den Ackerveken G."/>
            <person name="Bottin A."/>
            <person name="Bulone V."/>
            <person name="Diaz-Moreno S.M."/>
            <person name="Dumas B."/>
            <person name="Fan L."/>
            <person name="Gaulin E."/>
            <person name="Govers F."/>
            <person name="Grenville-Briggs L.J."/>
            <person name="Horner N.R."/>
            <person name="Levin J.Z."/>
            <person name="Mammella M."/>
            <person name="Meijer H.J."/>
            <person name="Morris P."/>
            <person name="Nusbaum C."/>
            <person name="Oome S."/>
            <person name="Phillips A.J."/>
            <person name="van Rooyen D."/>
            <person name="Rzeszutek E."/>
            <person name="Saraiva M."/>
            <person name="Secombes C.J."/>
            <person name="Seidl M.F."/>
            <person name="Snel B."/>
            <person name="Stassen J.H."/>
            <person name="Sykes S."/>
            <person name="Tripathy S."/>
            <person name="van den Berg H."/>
            <person name="Vega-Arreguin J.C."/>
            <person name="Wawra S."/>
            <person name="Young S.K."/>
            <person name="Zeng Q."/>
            <person name="Dieguez-Uribeondo J."/>
            <person name="Russ C."/>
            <person name="Tyler B.M."/>
            <person name="van West P."/>
        </authorList>
    </citation>
    <scope>NUCLEOTIDE SEQUENCE [LARGE SCALE GENOMIC DNA]</scope>
    <source>
        <strain evidence="7 8">CBS 223.65</strain>
    </source>
</reference>
<evidence type="ECO:0000256" key="6">
    <source>
        <dbReference type="RuleBase" id="RU004379"/>
    </source>
</evidence>
<name>A0A067BJN2_SAPPC</name>
<evidence type="ECO:0008006" key="9">
    <source>
        <dbReference type="Google" id="ProtNLM"/>
    </source>
</evidence>
<dbReference type="OMA" id="SRDFIMH"/>
<comment type="subcellular location">
    <subcellularLocation>
        <location evidence="1">Membrane</location>
        <topology evidence="1">Multi-pass membrane protein</topology>
    </subcellularLocation>
</comment>